<dbReference type="EMBL" id="OB665170">
    <property type="protein sequence ID" value="CAD7232802.1"/>
    <property type="molecule type" value="Genomic_DNA"/>
</dbReference>
<dbReference type="InterPro" id="IPR016187">
    <property type="entry name" value="CTDL_fold"/>
</dbReference>
<sequence>MFLVLLVILIVSFSCNAKTCVNPFEETPGGQCIFNPGRIFRVTWDEGQKICRWFNENATLVEFHSYEDFADVKQFLENQDTDCSHWAPGAGPWIGAKEVGNTNNFTWLSNKSPIMDDNWTVGQPNSPTAEDAVMMSCEFGFRFLDKQRDNELPILCQMPPKKKEEAPKPPPFCPASFTRVGNTCYYIRNTGYENNWDNAQKSCKALAPNGKLAELETVEEIYAVTDFLLKNGNGHHYWIGAEEHGREKEYVWASSGKPVLVTNWYNGYSPDQTTDDVILLLGGSYKYRWNDWGRTNSLYELCEADPADLS</sequence>
<dbReference type="Gene3D" id="3.10.100.10">
    <property type="entry name" value="Mannose-Binding Protein A, subunit A"/>
    <property type="match status" value="2"/>
</dbReference>
<dbReference type="CDD" id="cd00037">
    <property type="entry name" value="CLECT"/>
    <property type="match status" value="2"/>
</dbReference>
<dbReference type="SUPFAM" id="SSF56436">
    <property type="entry name" value="C-type lectin-like"/>
    <property type="match status" value="2"/>
</dbReference>
<dbReference type="SMART" id="SM00034">
    <property type="entry name" value="CLECT"/>
    <property type="match status" value="2"/>
</dbReference>
<dbReference type="InterPro" id="IPR050828">
    <property type="entry name" value="C-type_lectin/matrix_domain"/>
</dbReference>
<organism evidence="1">
    <name type="scientific">Cyprideis torosa</name>
    <dbReference type="NCBI Taxonomy" id="163714"/>
    <lineage>
        <taxon>Eukaryota</taxon>
        <taxon>Metazoa</taxon>
        <taxon>Ecdysozoa</taxon>
        <taxon>Arthropoda</taxon>
        <taxon>Crustacea</taxon>
        <taxon>Oligostraca</taxon>
        <taxon>Ostracoda</taxon>
        <taxon>Podocopa</taxon>
        <taxon>Podocopida</taxon>
        <taxon>Cytherocopina</taxon>
        <taxon>Cytheroidea</taxon>
        <taxon>Cytherideidae</taxon>
        <taxon>Cyprideis</taxon>
    </lineage>
</organism>
<evidence type="ECO:0000313" key="1">
    <source>
        <dbReference type="EMBL" id="CAD7232802.1"/>
    </source>
</evidence>
<gene>
    <name evidence="1" type="ORF">CTOB1V02_LOCUS10629</name>
</gene>
<dbReference type="PROSITE" id="PS50041">
    <property type="entry name" value="C_TYPE_LECTIN_2"/>
    <property type="match status" value="2"/>
</dbReference>
<dbReference type="PANTHER" id="PTHR45710">
    <property type="entry name" value="C-TYPE LECTIN DOMAIN-CONTAINING PROTEIN 180"/>
    <property type="match status" value="1"/>
</dbReference>
<name>A0A7R8WJA3_9CRUS</name>
<dbReference type="PANTHER" id="PTHR45710:SF26">
    <property type="entry name" value="RH26557P"/>
    <property type="match status" value="1"/>
</dbReference>
<dbReference type="Pfam" id="PF00059">
    <property type="entry name" value="Lectin_C"/>
    <property type="match status" value="1"/>
</dbReference>
<dbReference type="AlphaFoldDB" id="A0A7R8WJA3"/>
<accession>A0A7R8WJA3</accession>
<reference evidence="1" key="1">
    <citation type="submission" date="2020-11" db="EMBL/GenBank/DDBJ databases">
        <authorList>
            <person name="Tran Van P."/>
        </authorList>
    </citation>
    <scope>NUCLEOTIDE SEQUENCE</scope>
</reference>
<protein>
    <submittedName>
        <fullName evidence="1">Uncharacterized protein</fullName>
    </submittedName>
</protein>
<proteinExistence type="predicted"/>
<dbReference type="OrthoDB" id="6331336at2759"/>
<dbReference type="InterPro" id="IPR001304">
    <property type="entry name" value="C-type_lectin-like"/>
</dbReference>
<dbReference type="InterPro" id="IPR016186">
    <property type="entry name" value="C-type_lectin-like/link_sf"/>
</dbReference>